<dbReference type="GO" id="GO:0005829">
    <property type="term" value="C:cytosol"/>
    <property type="evidence" value="ECO:0007669"/>
    <property type="project" value="TreeGrafter"/>
</dbReference>
<evidence type="ECO:0000313" key="6">
    <source>
        <dbReference type="Proteomes" id="UP000325577"/>
    </source>
</evidence>
<dbReference type="SUPFAM" id="SSF110004">
    <property type="entry name" value="Glycolipid transfer protein, GLTP"/>
    <property type="match status" value="1"/>
</dbReference>
<accession>A0A5J5BTV3</accession>
<reference evidence="5 6" key="1">
    <citation type="submission" date="2019-09" db="EMBL/GenBank/DDBJ databases">
        <title>A chromosome-level genome assembly of the Chinese tupelo Nyssa sinensis.</title>
        <authorList>
            <person name="Yang X."/>
            <person name="Kang M."/>
            <person name="Yang Y."/>
            <person name="Xiong H."/>
            <person name="Wang M."/>
            <person name="Zhang Z."/>
            <person name="Wang Z."/>
            <person name="Wu H."/>
            <person name="Ma T."/>
            <person name="Liu J."/>
            <person name="Xi Z."/>
        </authorList>
    </citation>
    <scope>NUCLEOTIDE SEQUENCE [LARGE SCALE GENOMIC DNA]</scope>
    <source>
        <strain evidence="5">J267</strain>
        <tissue evidence="5">Leaf</tissue>
    </source>
</reference>
<sequence length="222" mass="25107">MKRRREMEKGSEIRSAIEELSMAVIQVKPGGDDHDAAHIPTKPFLFVCNLVLQVLDKIGPTMAVLRQDIDQNIQRLEKVQESDPSLYSNLVEILKKEVSEGNARKDSSSSRALVWLTRSMDFTVALSQLLVKDFGQNMEQAVEESYNITLKPWHGWISSAACRVALKLVPDNKTLLDILMAKDEDYDMLKGEMQALISLLLPLLDQIHSILRSYGLDRLKSN</sequence>
<dbReference type="Gene3D" id="1.10.3520.10">
    <property type="entry name" value="Glycolipid transfer protein"/>
    <property type="match status" value="1"/>
</dbReference>
<dbReference type="OrthoDB" id="205255at2759"/>
<dbReference type="InterPro" id="IPR036497">
    <property type="entry name" value="GLTP_sf"/>
</dbReference>
<protein>
    <recommendedName>
        <fullName evidence="4">Glycolipid transfer protein domain-containing protein</fullName>
    </recommendedName>
</protein>
<proteinExistence type="inferred from homology"/>
<dbReference type="AlphaFoldDB" id="A0A5J5BTV3"/>
<keyword evidence="2" id="KW-0813">Transport</keyword>
<name>A0A5J5BTV3_9ASTE</name>
<feature type="domain" description="Glycolipid transfer protein" evidence="4">
    <location>
        <begin position="39"/>
        <end position="179"/>
    </location>
</feature>
<dbReference type="FunFam" id="1.10.3520.10:FF:000008">
    <property type="entry name" value="Glycolipid transfer protein 2"/>
    <property type="match status" value="1"/>
</dbReference>
<dbReference type="GO" id="GO:0016020">
    <property type="term" value="C:membrane"/>
    <property type="evidence" value="ECO:0007669"/>
    <property type="project" value="TreeGrafter"/>
</dbReference>
<gene>
    <name evidence="5" type="ORF">F0562_002728</name>
</gene>
<dbReference type="GO" id="GO:1902388">
    <property type="term" value="F:ceramide 1-phosphate transfer activity"/>
    <property type="evidence" value="ECO:0007669"/>
    <property type="project" value="TreeGrafter"/>
</dbReference>
<organism evidence="5 6">
    <name type="scientific">Nyssa sinensis</name>
    <dbReference type="NCBI Taxonomy" id="561372"/>
    <lineage>
        <taxon>Eukaryota</taxon>
        <taxon>Viridiplantae</taxon>
        <taxon>Streptophyta</taxon>
        <taxon>Embryophyta</taxon>
        <taxon>Tracheophyta</taxon>
        <taxon>Spermatophyta</taxon>
        <taxon>Magnoliopsida</taxon>
        <taxon>eudicotyledons</taxon>
        <taxon>Gunneridae</taxon>
        <taxon>Pentapetalae</taxon>
        <taxon>asterids</taxon>
        <taxon>Cornales</taxon>
        <taxon>Nyssaceae</taxon>
        <taxon>Nyssa</taxon>
    </lineage>
</organism>
<keyword evidence="6" id="KW-1185">Reference proteome</keyword>
<evidence type="ECO:0000259" key="4">
    <source>
        <dbReference type="Pfam" id="PF08718"/>
    </source>
</evidence>
<dbReference type="InterPro" id="IPR014830">
    <property type="entry name" value="Glycolipid_transfer_prot_dom"/>
</dbReference>
<dbReference type="GO" id="GO:1902387">
    <property type="term" value="F:ceramide 1-phosphate binding"/>
    <property type="evidence" value="ECO:0007669"/>
    <property type="project" value="TreeGrafter"/>
</dbReference>
<evidence type="ECO:0000256" key="3">
    <source>
        <dbReference type="ARBA" id="ARBA00023055"/>
    </source>
</evidence>
<evidence type="ECO:0000256" key="2">
    <source>
        <dbReference type="ARBA" id="ARBA00022448"/>
    </source>
</evidence>
<dbReference type="PANTHER" id="PTHR10219">
    <property type="entry name" value="GLYCOLIPID TRANSFER PROTEIN-RELATED"/>
    <property type="match status" value="1"/>
</dbReference>
<dbReference type="PANTHER" id="PTHR10219:SF34">
    <property type="entry name" value="GLYCOLIPID TRANSFER PROTEIN 3"/>
    <property type="match status" value="1"/>
</dbReference>
<comment type="similarity">
    <text evidence="1">Belongs to the GLTP family.</text>
</comment>
<dbReference type="Pfam" id="PF08718">
    <property type="entry name" value="GLTP"/>
    <property type="match status" value="1"/>
</dbReference>
<evidence type="ECO:0000256" key="1">
    <source>
        <dbReference type="ARBA" id="ARBA00007148"/>
    </source>
</evidence>
<keyword evidence="3" id="KW-0445">Lipid transport</keyword>
<dbReference type="EMBL" id="CM018032">
    <property type="protein sequence ID" value="KAA8546533.1"/>
    <property type="molecule type" value="Genomic_DNA"/>
</dbReference>
<evidence type="ECO:0000313" key="5">
    <source>
        <dbReference type="EMBL" id="KAA8546533.1"/>
    </source>
</evidence>
<dbReference type="Proteomes" id="UP000325577">
    <property type="component" value="Linkage Group LG1"/>
</dbReference>